<accession>A0ABP8IDC6</accession>
<evidence type="ECO:0000256" key="1">
    <source>
        <dbReference type="SAM" id="Phobius"/>
    </source>
</evidence>
<evidence type="ECO:0000313" key="2">
    <source>
        <dbReference type="EMBL" id="GAA4356590.1"/>
    </source>
</evidence>
<sequence length="75" mass="8383">MEIDWIQWPAFAASLAAAYLVGSNKQGRRNTGFWIFLLSNVLWVVWGLDSGAWALIALQVCLALLNIRGLFKTES</sequence>
<name>A0ABP8IDC6_9BURK</name>
<keyword evidence="1" id="KW-0472">Membrane</keyword>
<feature type="transmembrane region" description="Helical" evidence="1">
    <location>
        <begin position="6"/>
        <end position="22"/>
    </location>
</feature>
<dbReference type="EMBL" id="BAABGJ010000080">
    <property type="protein sequence ID" value="GAA4356590.1"/>
    <property type="molecule type" value="Genomic_DNA"/>
</dbReference>
<evidence type="ECO:0008006" key="4">
    <source>
        <dbReference type="Google" id="ProtNLM"/>
    </source>
</evidence>
<keyword evidence="1" id="KW-0812">Transmembrane</keyword>
<keyword evidence="1" id="KW-1133">Transmembrane helix</keyword>
<dbReference type="RefSeq" id="WP_345541348.1">
    <property type="nucleotide sequence ID" value="NZ_BAABGJ010000080.1"/>
</dbReference>
<keyword evidence="3" id="KW-1185">Reference proteome</keyword>
<feature type="transmembrane region" description="Helical" evidence="1">
    <location>
        <begin position="29"/>
        <end position="46"/>
    </location>
</feature>
<gene>
    <name evidence="2" type="ORF">GCM10023165_49770</name>
</gene>
<proteinExistence type="predicted"/>
<feature type="transmembrane region" description="Helical" evidence="1">
    <location>
        <begin position="52"/>
        <end position="71"/>
    </location>
</feature>
<protein>
    <recommendedName>
        <fullName evidence="4">Amino acid transporter</fullName>
    </recommendedName>
</protein>
<organism evidence="2 3">
    <name type="scientific">Variovorax defluvii</name>
    <dbReference type="NCBI Taxonomy" id="913761"/>
    <lineage>
        <taxon>Bacteria</taxon>
        <taxon>Pseudomonadati</taxon>
        <taxon>Pseudomonadota</taxon>
        <taxon>Betaproteobacteria</taxon>
        <taxon>Burkholderiales</taxon>
        <taxon>Comamonadaceae</taxon>
        <taxon>Variovorax</taxon>
    </lineage>
</organism>
<dbReference type="Proteomes" id="UP001500975">
    <property type="component" value="Unassembled WGS sequence"/>
</dbReference>
<comment type="caution">
    <text evidence="2">The sequence shown here is derived from an EMBL/GenBank/DDBJ whole genome shotgun (WGS) entry which is preliminary data.</text>
</comment>
<reference evidence="3" key="1">
    <citation type="journal article" date="2019" name="Int. J. Syst. Evol. Microbiol.">
        <title>The Global Catalogue of Microorganisms (GCM) 10K type strain sequencing project: providing services to taxonomists for standard genome sequencing and annotation.</title>
        <authorList>
            <consortium name="The Broad Institute Genomics Platform"/>
            <consortium name="The Broad Institute Genome Sequencing Center for Infectious Disease"/>
            <person name="Wu L."/>
            <person name="Ma J."/>
        </authorList>
    </citation>
    <scope>NUCLEOTIDE SEQUENCE [LARGE SCALE GENOMIC DNA]</scope>
    <source>
        <strain evidence="3">JCM 17804</strain>
    </source>
</reference>
<evidence type="ECO:0000313" key="3">
    <source>
        <dbReference type="Proteomes" id="UP001500975"/>
    </source>
</evidence>